<keyword evidence="1" id="KW-1133">Transmembrane helix</keyword>
<dbReference type="EMBL" id="MHKK01000062">
    <property type="protein sequence ID" value="OGY88555.1"/>
    <property type="molecule type" value="Genomic_DNA"/>
</dbReference>
<feature type="transmembrane region" description="Helical" evidence="1">
    <location>
        <begin position="6"/>
        <end position="24"/>
    </location>
</feature>
<name>A0A1G2BHL5_9BACT</name>
<gene>
    <name evidence="2" type="ORF">A2677_00285</name>
</gene>
<comment type="caution">
    <text evidence="2">The sequence shown here is derived from an EMBL/GenBank/DDBJ whole genome shotgun (WGS) entry which is preliminary data.</text>
</comment>
<dbReference type="AlphaFoldDB" id="A0A1G2BHL5"/>
<accession>A0A1G2BHL5</accession>
<dbReference type="Proteomes" id="UP000177817">
    <property type="component" value="Unassembled WGS sequence"/>
</dbReference>
<evidence type="ECO:0000256" key="1">
    <source>
        <dbReference type="SAM" id="Phobius"/>
    </source>
</evidence>
<evidence type="ECO:0000313" key="3">
    <source>
        <dbReference type="Proteomes" id="UP000177817"/>
    </source>
</evidence>
<keyword evidence="1" id="KW-0472">Membrane</keyword>
<reference evidence="2 3" key="1">
    <citation type="journal article" date="2016" name="Nat. Commun.">
        <title>Thousands of microbial genomes shed light on interconnected biogeochemical processes in an aquifer system.</title>
        <authorList>
            <person name="Anantharaman K."/>
            <person name="Brown C.T."/>
            <person name="Hug L.A."/>
            <person name="Sharon I."/>
            <person name="Castelle C.J."/>
            <person name="Probst A.J."/>
            <person name="Thomas B.C."/>
            <person name="Singh A."/>
            <person name="Wilkins M.J."/>
            <person name="Karaoz U."/>
            <person name="Brodie E.L."/>
            <person name="Williams K.H."/>
            <person name="Hubbard S.S."/>
            <person name="Banfield J.F."/>
        </authorList>
    </citation>
    <scope>NUCLEOTIDE SEQUENCE [LARGE SCALE GENOMIC DNA]</scope>
</reference>
<organism evidence="2 3">
    <name type="scientific">Candidatus Komeilibacteria bacterium RIFCSPHIGHO2_01_FULL_52_14</name>
    <dbReference type="NCBI Taxonomy" id="1798549"/>
    <lineage>
        <taxon>Bacteria</taxon>
        <taxon>Candidatus Komeiliibacteriota</taxon>
    </lineage>
</organism>
<keyword evidence="1" id="KW-0812">Transmembrane</keyword>
<evidence type="ECO:0000313" key="2">
    <source>
        <dbReference type="EMBL" id="OGY88555.1"/>
    </source>
</evidence>
<protein>
    <submittedName>
        <fullName evidence="2">Uncharacterized protein</fullName>
    </submittedName>
</protein>
<sequence length="109" mass="11854">MQNKDIVLLAVVIILMGSSGLLLYRSFRQQPITFQESGAVSQSDAGIRDQVQQISVRMHTAISQFDPGGALDQLVVNKQFQELTTDAIVNVTVGAYGRGNPFIPPPKNP</sequence>
<proteinExistence type="predicted"/>